<dbReference type="AlphaFoldDB" id="A0A8S9ZSV8"/>
<dbReference type="GO" id="GO:0032040">
    <property type="term" value="C:small-subunit processome"/>
    <property type="evidence" value="ECO:0007669"/>
    <property type="project" value="InterPro"/>
</dbReference>
<evidence type="ECO:0000256" key="6">
    <source>
        <dbReference type="SAM" id="Coils"/>
    </source>
</evidence>
<feature type="region of interest" description="Disordered" evidence="7">
    <location>
        <begin position="934"/>
        <end position="981"/>
    </location>
</feature>
<evidence type="ECO:0000313" key="10">
    <source>
        <dbReference type="Proteomes" id="UP000605970"/>
    </source>
</evidence>
<dbReference type="PANTHER" id="PTHR10894">
    <property type="entry name" value="NUCLEOLAR PROTEIN 5 NUCLEOLAR PROTEIN NOP5 NOP58"/>
    <property type="match status" value="1"/>
</dbReference>
<dbReference type="FunFam" id="1.10.246.90:FF:000001">
    <property type="entry name" value="Nucleolar protein 56"/>
    <property type="match status" value="1"/>
</dbReference>
<dbReference type="Gene3D" id="1.10.246.90">
    <property type="entry name" value="Nop domain"/>
    <property type="match status" value="1"/>
</dbReference>
<evidence type="ECO:0000256" key="2">
    <source>
        <dbReference type="ARBA" id="ARBA00009211"/>
    </source>
</evidence>
<dbReference type="OrthoDB" id="6780543at2759"/>
<dbReference type="Proteomes" id="UP000605970">
    <property type="component" value="Unassembled WGS sequence"/>
</dbReference>
<comment type="subcellular location">
    <subcellularLocation>
        <location evidence="1">Nucleus</location>
        <location evidence="1">Nucleolus</location>
    </subcellularLocation>
</comment>
<dbReference type="InterPro" id="IPR032023">
    <property type="entry name" value="GCC2_Rab_bind"/>
</dbReference>
<dbReference type="InterPro" id="IPR012976">
    <property type="entry name" value="NOSIC"/>
</dbReference>
<keyword evidence="6" id="KW-0175">Coiled coil</keyword>
<evidence type="ECO:0000256" key="3">
    <source>
        <dbReference type="ARBA" id="ARBA00022517"/>
    </source>
</evidence>
<feature type="domain" description="Nop" evidence="8">
    <location>
        <begin position="787"/>
        <end position="905"/>
    </location>
</feature>
<feature type="coiled-coil region" evidence="6">
    <location>
        <begin position="51"/>
        <end position="78"/>
    </location>
</feature>
<dbReference type="GO" id="GO:0030515">
    <property type="term" value="F:snoRNA binding"/>
    <property type="evidence" value="ECO:0007669"/>
    <property type="project" value="InterPro"/>
</dbReference>
<dbReference type="InterPro" id="IPR036070">
    <property type="entry name" value="Nop_dom_sf"/>
</dbReference>
<dbReference type="Gene3D" id="1.10.287.4070">
    <property type="match status" value="1"/>
</dbReference>
<keyword evidence="4" id="KW-0539">Nucleus</keyword>
<dbReference type="InterPro" id="IPR002687">
    <property type="entry name" value="Nop_dom"/>
</dbReference>
<evidence type="ECO:0000259" key="8">
    <source>
        <dbReference type="PROSITE" id="PS51358"/>
    </source>
</evidence>
<organism evidence="9 10">
    <name type="scientific">Meloidogyne graminicola</name>
    <dbReference type="NCBI Taxonomy" id="189291"/>
    <lineage>
        <taxon>Eukaryota</taxon>
        <taxon>Metazoa</taxon>
        <taxon>Ecdysozoa</taxon>
        <taxon>Nematoda</taxon>
        <taxon>Chromadorea</taxon>
        <taxon>Rhabditida</taxon>
        <taxon>Tylenchina</taxon>
        <taxon>Tylenchomorpha</taxon>
        <taxon>Tylenchoidea</taxon>
        <taxon>Meloidogynidae</taxon>
        <taxon>Meloidogyninae</taxon>
        <taxon>Meloidogyne</taxon>
    </lineage>
</organism>
<dbReference type="GO" id="GO:0031428">
    <property type="term" value="C:box C/D methylation guide snoRNP complex"/>
    <property type="evidence" value="ECO:0007669"/>
    <property type="project" value="InterPro"/>
</dbReference>
<dbReference type="PANTHER" id="PTHR10894:SF0">
    <property type="entry name" value="NUCLEOLAR PROTEIN 56"/>
    <property type="match status" value="1"/>
</dbReference>
<evidence type="ECO:0000256" key="5">
    <source>
        <dbReference type="ARBA" id="ARBA00040742"/>
    </source>
</evidence>
<dbReference type="InterPro" id="IPR042239">
    <property type="entry name" value="Nop_C"/>
</dbReference>
<accession>A0A8S9ZSV8</accession>
<evidence type="ECO:0000256" key="7">
    <source>
        <dbReference type="SAM" id="MobiDB-lite"/>
    </source>
</evidence>
<reference evidence="9" key="1">
    <citation type="journal article" date="2020" name="Ecol. Evol.">
        <title>Genome structure and content of the rice root-knot nematode (Meloidogyne graminicola).</title>
        <authorList>
            <person name="Phan N.T."/>
            <person name="Danchin E.G.J."/>
            <person name="Klopp C."/>
            <person name="Perfus-Barbeoch L."/>
            <person name="Kozlowski D.K."/>
            <person name="Koutsovoulos G.D."/>
            <person name="Lopez-Roques C."/>
            <person name="Bouchez O."/>
            <person name="Zahm M."/>
            <person name="Besnard G."/>
            <person name="Bellafiore S."/>
        </authorList>
    </citation>
    <scope>NUCLEOTIDE SEQUENCE</scope>
    <source>
        <strain evidence="9">VN-18</strain>
    </source>
</reference>
<dbReference type="PROSITE" id="PS51358">
    <property type="entry name" value="NOP"/>
    <property type="match status" value="1"/>
</dbReference>
<dbReference type="Pfam" id="PF08156">
    <property type="entry name" value="NOP5NT"/>
    <property type="match status" value="1"/>
</dbReference>
<evidence type="ECO:0000313" key="9">
    <source>
        <dbReference type="EMBL" id="KAF7636338.1"/>
    </source>
</evidence>
<comment type="caution">
    <text evidence="9">The sequence shown here is derived from an EMBL/GenBank/DDBJ whole genome shotgun (WGS) entry which is preliminary data.</text>
</comment>
<feature type="compositionally biased region" description="Basic residues" evidence="7">
    <location>
        <begin position="968"/>
        <end position="981"/>
    </location>
</feature>
<protein>
    <recommendedName>
        <fullName evidence="5">Nucleolar protein 56</fullName>
    </recommendedName>
</protein>
<dbReference type="GO" id="GO:0042254">
    <property type="term" value="P:ribosome biogenesis"/>
    <property type="evidence" value="ECO:0007669"/>
    <property type="project" value="UniProtKB-KW"/>
</dbReference>
<keyword evidence="10" id="KW-1185">Reference proteome</keyword>
<dbReference type="Pfam" id="PF01798">
    <property type="entry name" value="Nop"/>
    <property type="match status" value="1"/>
</dbReference>
<proteinExistence type="inferred from homology"/>
<feature type="region of interest" description="Disordered" evidence="7">
    <location>
        <begin position="1"/>
        <end position="39"/>
    </location>
</feature>
<dbReference type="EMBL" id="JABEBT010000031">
    <property type="protein sequence ID" value="KAF7636338.1"/>
    <property type="molecule type" value="Genomic_DNA"/>
</dbReference>
<feature type="coiled-coil region" evidence="6">
    <location>
        <begin position="434"/>
        <end position="485"/>
    </location>
</feature>
<dbReference type="SUPFAM" id="SSF89124">
    <property type="entry name" value="Nop domain"/>
    <property type="match status" value="1"/>
</dbReference>
<keyword evidence="3" id="KW-0690">Ribosome biogenesis</keyword>
<dbReference type="InterPro" id="IPR045056">
    <property type="entry name" value="Nop56/Nop58"/>
</dbReference>
<gene>
    <name evidence="9" type="ORF">Mgra_00004324</name>
</gene>
<feature type="coiled-coil region" evidence="6">
    <location>
        <begin position="184"/>
        <end position="211"/>
    </location>
</feature>
<dbReference type="InterPro" id="IPR012974">
    <property type="entry name" value="NOP58/56_N"/>
</dbReference>
<sequence length="981" mass="112127">MITKEDEPVLTSCSITQSSDSRIENETLNNSSKQPQQSISKLESFTKEDLIKLVKKQLINQKELKKQLEASKTECENKASYVKDLTSKLSKLESKDDGTSMLLVELGDYKNASIIIKKELQDCKDKLSEKEMIIEERAEFVFKSSKASDASVPSDSSLCLQIANDSVVDNESINGEIGQLLELLNQKNTVISQLRTKCSFLEEEIKNSQEYSKTLLDELNALHDSISQIRRQAHLERQKIVGEFEHKLKKEEILRNTIESEIKGISERELNALKKLKELRVEYERLETELEETKTKILLSNEKKHITPTNSPTPPQTLFQKQQRKISFSAQKKEKKLSPKPINLVTKNLQDFSQNQRSSFDDDFINRNPAIIDDDGITVNSESLADSLDDLQSMLKEAEIEPNCEIPLFNVAELPSDALLVADLQRTFYSYEEYNKLMQQLNSCRELLSESEEINVRVNEQNNLLKEEIRRLERNQHRAKQLENEFWLTMSIAESPNYVLYEHAVGYTLLKIKEFEDIGQILPEVQQSMTDPKRFNGIVQVHAFEPFKNTEAALENANSLAEGQVHPDLLNFLESFLPKKKKKVLLGIADSRLAVSISEAFQSALRCTFALIVQEILRGVRTHFHLLAKDLPHASLNKAQLSLGHSYSRAKVKFDVHRVDNMVIQSIALLDQLDKDINLFGMRIKEWYAYHFPELIRLVPDLYKYVKCASTIMDREKIDNDVEEKIKEILCDDQKAAEVFEAARTSMGMEIAPMDLINIDAFAKRVAALAEYRQRLHEYIKDRMDSCAPSLSALIGEQVGARLISRAGSLTNLAKYPASTIQILGAEKALFRALKSKTNTPKYGLIFHSTFIGRAPAKHKGRISRFLANKCAIASRIDSFSDLPVSTFGEMLRQQVYRLTYYDTGTAPKKNLDVMHEAMEKATEEKAKVEKIRKKERKRLKRERATANETIQTEEGEEKIEEDIPPVKKIKKEKKAKKVLE</sequence>
<comment type="similarity">
    <text evidence="2">Belongs to the NOP5/NOP56 family.</text>
</comment>
<evidence type="ECO:0000256" key="1">
    <source>
        <dbReference type="ARBA" id="ARBA00004604"/>
    </source>
</evidence>
<name>A0A8S9ZSV8_9BILA</name>
<dbReference type="SMART" id="SM00931">
    <property type="entry name" value="NOSIC"/>
    <property type="match status" value="1"/>
</dbReference>
<evidence type="ECO:0000256" key="4">
    <source>
        <dbReference type="ARBA" id="ARBA00023242"/>
    </source>
</evidence>
<feature type="coiled-coil region" evidence="6">
    <location>
        <begin position="266"/>
        <end position="303"/>
    </location>
</feature>
<dbReference type="Pfam" id="PF16704">
    <property type="entry name" value="Rab_bind"/>
    <property type="match status" value="1"/>
</dbReference>
<feature type="compositionally biased region" description="Acidic residues" evidence="7">
    <location>
        <begin position="952"/>
        <end position="964"/>
    </location>
</feature>
<feature type="compositionally biased region" description="Polar residues" evidence="7">
    <location>
        <begin position="11"/>
        <end position="39"/>
    </location>
</feature>